<dbReference type="EMBL" id="LSFM01000025">
    <property type="protein sequence ID" value="OBY61963.1"/>
    <property type="molecule type" value="Genomic_DNA"/>
</dbReference>
<sequence>MNFDDIKNSLNNPEFKIDIATFLLELKADSLMNSYKLDSILKRQIEILELQKGKTGQELENAVESEIEMLDDKYSEWLKNDLIDVVNGYDI</sequence>
<dbReference type="STRING" id="1774273.LPB03_14965"/>
<accession>A0A1B8TQQ3</accession>
<dbReference type="KEGG" id="pob:LPB03_14965"/>
<evidence type="ECO:0000313" key="2">
    <source>
        <dbReference type="Proteomes" id="UP000092584"/>
    </source>
</evidence>
<dbReference type="RefSeq" id="WP_065320318.1">
    <property type="nucleotide sequence ID" value="NZ_CP017477.1"/>
</dbReference>
<protein>
    <submittedName>
        <fullName evidence="1">Uncharacterized protein</fullName>
    </submittedName>
</protein>
<gene>
    <name evidence="1" type="ORF">LPB3_14345</name>
</gene>
<evidence type="ECO:0000313" key="1">
    <source>
        <dbReference type="EMBL" id="OBY61963.1"/>
    </source>
</evidence>
<organism evidence="1 2">
    <name type="scientific">Polaribacter vadi</name>
    <dbReference type="NCBI Taxonomy" id="1774273"/>
    <lineage>
        <taxon>Bacteria</taxon>
        <taxon>Pseudomonadati</taxon>
        <taxon>Bacteroidota</taxon>
        <taxon>Flavobacteriia</taxon>
        <taxon>Flavobacteriales</taxon>
        <taxon>Flavobacteriaceae</taxon>
    </lineage>
</organism>
<dbReference type="AlphaFoldDB" id="A0A1B8TQQ3"/>
<reference evidence="2" key="1">
    <citation type="submission" date="2016-02" db="EMBL/GenBank/DDBJ databases">
        <authorList>
            <person name="Shin S.-K."/>
            <person name="Yi H."/>
            <person name="Kim E."/>
        </authorList>
    </citation>
    <scope>NUCLEOTIDE SEQUENCE [LARGE SCALE GENOMIC DNA]</scope>
    <source>
        <strain evidence="2">LPB0003</strain>
    </source>
</reference>
<proteinExistence type="predicted"/>
<dbReference type="OrthoDB" id="1366850at2"/>
<dbReference type="Proteomes" id="UP000092584">
    <property type="component" value="Unassembled WGS sequence"/>
</dbReference>
<keyword evidence="2" id="KW-1185">Reference proteome</keyword>
<comment type="caution">
    <text evidence="1">The sequence shown here is derived from an EMBL/GenBank/DDBJ whole genome shotgun (WGS) entry which is preliminary data.</text>
</comment>
<name>A0A1B8TQQ3_9FLAO</name>